<proteinExistence type="predicted"/>
<name>A0ABN0UCJ0_9ACTN</name>
<keyword evidence="1" id="KW-0812">Transmembrane</keyword>
<evidence type="ECO:0000313" key="3">
    <source>
        <dbReference type="Proteomes" id="UP001500967"/>
    </source>
</evidence>
<keyword evidence="1" id="KW-1133">Transmembrane helix</keyword>
<keyword evidence="3" id="KW-1185">Reference proteome</keyword>
<comment type="caution">
    <text evidence="2">The sequence shown here is derived from an EMBL/GenBank/DDBJ whole genome shotgun (WGS) entry which is preliminary data.</text>
</comment>
<evidence type="ECO:0000313" key="2">
    <source>
        <dbReference type="EMBL" id="GAA0246069.1"/>
    </source>
</evidence>
<evidence type="ECO:0008006" key="4">
    <source>
        <dbReference type="Google" id="ProtNLM"/>
    </source>
</evidence>
<sequence>MSDMDWTVIGIIGGAGIVLLIVSAYLTRRARREHAGRTVDPDAVRTEVVAALDGEGLAEAVRIYRRRTGAPLLEATEAVRRIDESR</sequence>
<keyword evidence="1" id="KW-0472">Membrane</keyword>
<organism evidence="2 3">
    <name type="scientific">Cryptosporangium japonicum</name>
    <dbReference type="NCBI Taxonomy" id="80872"/>
    <lineage>
        <taxon>Bacteria</taxon>
        <taxon>Bacillati</taxon>
        <taxon>Actinomycetota</taxon>
        <taxon>Actinomycetes</taxon>
        <taxon>Cryptosporangiales</taxon>
        <taxon>Cryptosporangiaceae</taxon>
        <taxon>Cryptosporangium</taxon>
    </lineage>
</organism>
<dbReference type="EMBL" id="BAAAGX010000014">
    <property type="protein sequence ID" value="GAA0246069.1"/>
    <property type="molecule type" value="Genomic_DNA"/>
</dbReference>
<gene>
    <name evidence="2" type="ORF">GCM10009539_34290</name>
</gene>
<dbReference type="Proteomes" id="UP001500967">
    <property type="component" value="Unassembled WGS sequence"/>
</dbReference>
<reference evidence="2 3" key="1">
    <citation type="journal article" date="2019" name="Int. J. Syst. Evol. Microbiol.">
        <title>The Global Catalogue of Microorganisms (GCM) 10K type strain sequencing project: providing services to taxonomists for standard genome sequencing and annotation.</title>
        <authorList>
            <consortium name="The Broad Institute Genomics Platform"/>
            <consortium name="The Broad Institute Genome Sequencing Center for Infectious Disease"/>
            <person name="Wu L."/>
            <person name="Ma J."/>
        </authorList>
    </citation>
    <scope>NUCLEOTIDE SEQUENCE [LARGE SCALE GENOMIC DNA]</scope>
    <source>
        <strain evidence="2 3">JCM 10425</strain>
    </source>
</reference>
<protein>
    <recommendedName>
        <fullName evidence="4">Ribosomal protein L7/L12 C-terminal domain-containing protein</fullName>
    </recommendedName>
</protein>
<feature type="transmembrane region" description="Helical" evidence="1">
    <location>
        <begin position="6"/>
        <end position="27"/>
    </location>
</feature>
<accession>A0ABN0UCJ0</accession>
<evidence type="ECO:0000256" key="1">
    <source>
        <dbReference type="SAM" id="Phobius"/>
    </source>
</evidence>